<dbReference type="AlphaFoldDB" id="A0A0B0PTX0"/>
<dbReference type="EMBL" id="KN444326">
    <property type="protein sequence ID" value="KHG28277.1"/>
    <property type="molecule type" value="Genomic_DNA"/>
</dbReference>
<gene>
    <name evidence="1" type="ORF">F383_35036</name>
</gene>
<organism evidence="1 2">
    <name type="scientific">Gossypium arboreum</name>
    <name type="common">Tree cotton</name>
    <name type="synonym">Gossypium nanking</name>
    <dbReference type="NCBI Taxonomy" id="29729"/>
    <lineage>
        <taxon>Eukaryota</taxon>
        <taxon>Viridiplantae</taxon>
        <taxon>Streptophyta</taxon>
        <taxon>Embryophyta</taxon>
        <taxon>Tracheophyta</taxon>
        <taxon>Spermatophyta</taxon>
        <taxon>Magnoliopsida</taxon>
        <taxon>eudicotyledons</taxon>
        <taxon>Gunneridae</taxon>
        <taxon>Pentapetalae</taxon>
        <taxon>rosids</taxon>
        <taxon>malvids</taxon>
        <taxon>Malvales</taxon>
        <taxon>Malvaceae</taxon>
        <taxon>Malvoideae</taxon>
        <taxon>Gossypium</taxon>
    </lineage>
</organism>
<name>A0A0B0PTX0_GOSAR</name>
<evidence type="ECO:0000313" key="2">
    <source>
        <dbReference type="Proteomes" id="UP000032142"/>
    </source>
</evidence>
<evidence type="ECO:0000313" key="1">
    <source>
        <dbReference type="EMBL" id="KHG28277.1"/>
    </source>
</evidence>
<accession>A0A0B0PTX0</accession>
<sequence length="43" mass="5029">MTSSFLCKCMCSGIWPIKLLPFYLPSTHHVPHRFPESLTLPRR</sequence>
<keyword evidence="2" id="KW-1185">Reference proteome</keyword>
<dbReference type="Proteomes" id="UP000032142">
    <property type="component" value="Unassembled WGS sequence"/>
</dbReference>
<reference evidence="2" key="1">
    <citation type="submission" date="2014-09" db="EMBL/GenBank/DDBJ databases">
        <authorList>
            <person name="Mudge J."/>
            <person name="Ramaraj T."/>
            <person name="Lindquist I.E."/>
            <person name="Bharti A.K."/>
            <person name="Sundararajan A."/>
            <person name="Cameron C.T."/>
            <person name="Woodward J.E."/>
            <person name="May G.D."/>
            <person name="Brubaker C."/>
            <person name="Broadhvest J."/>
            <person name="Wilkins T.A."/>
        </authorList>
    </citation>
    <scope>NUCLEOTIDE SEQUENCE</scope>
    <source>
        <strain evidence="2">cv. AKA8401</strain>
    </source>
</reference>
<proteinExistence type="predicted"/>
<protein>
    <submittedName>
        <fullName evidence="1">Uncharacterized protein</fullName>
    </submittedName>
</protein>